<name>A0A6N9UKZ3_9ACTN</name>
<accession>A0A6N9UKZ3</accession>
<dbReference type="EMBL" id="JAAGMB010000418">
    <property type="protein sequence ID" value="NEB18531.1"/>
    <property type="molecule type" value="Genomic_DNA"/>
</dbReference>
<gene>
    <name evidence="1" type="ORF">G3I46_18780</name>
</gene>
<organism evidence="1 2">
    <name type="scientific">Streptomyces coelicoflavus</name>
    <dbReference type="NCBI Taxonomy" id="285562"/>
    <lineage>
        <taxon>Bacteria</taxon>
        <taxon>Bacillati</taxon>
        <taxon>Actinomycetota</taxon>
        <taxon>Actinomycetes</taxon>
        <taxon>Kitasatosporales</taxon>
        <taxon>Streptomycetaceae</taxon>
        <taxon>Streptomyces</taxon>
    </lineage>
</organism>
<proteinExistence type="predicted"/>
<reference evidence="1 2" key="1">
    <citation type="submission" date="2020-01" db="EMBL/GenBank/DDBJ databases">
        <title>Insect and environment-associated Actinomycetes.</title>
        <authorList>
            <person name="Currrie C."/>
            <person name="Chevrette M."/>
            <person name="Carlson C."/>
            <person name="Stubbendieck R."/>
            <person name="Wendt-Pienkowski E."/>
        </authorList>
    </citation>
    <scope>NUCLEOTIDE SEQUENCE [LARGE SCALE GENOMIC DNA]</scope>
    <source>
        <strain evidence="1 2">SID14172</strain>
    </source>
</reference>
<feature type="non-terminal residue" evidence="1">
    <location>
        <position position="68"/>
    </location>
</feature>
<dbReference type="RefSeq" id="WP_164140870.1">
    <property type="nucleotide sequence ID" value="NZ_JAAGMB010000418.1"/>
</dbReference>
<evidence type="ECO:0000313" key="1">
    <source>
        <dbReference type="EMBL" id="NEB18531.1"/>
    </source>
</evidence>
<dbReference type="AlphaFoldDB" id="A0A6N9UKZ3"/>
<dbReference type="Proteomes" id="UP000469545">
    <property type="component" value="Unassembled WGS sequence"/>
</dbReference>
<comment type="caution">
    <text evidence="1">The sequence shown here is derived from an EMBL/GenBank/DDBJ whole genome shotgun (WGS) entry which is preliminary data.</text>
</comment>
<feature type="non-terminal residue" evidence="1">
    <location>
        <position position="1"/>
    </location>
</feature>
<keyword evidence="2" id="KW-1185">Reference proteome</keyword>
<sequence length="68" mass="7384">AGATDADRRVATLLTTRTTGAFGRPVGAVLTPGDAVRWWPLFAERPDLVAEYLDGFDTRTHPDQEAVD</sequence>
<evidence type="ECO:0000313" key="2">
    <source>
        <dbReference type="Proteomes" id="UP000469545"/>
    </source>
</evidence>
<protein>
    <submittedName>
        <fullName evidence="1">Uncharacterized protein</fullName>
    </submittedName>
</protein>